<feature type="transmembrane region" description="Helical" evidence="9">
    <location>
        <begin position="154"/>
        <end position="175"/>
    </location>
</feature>
<dbReference type="RefSeq" id="WP_092348035.1">
    <property type="nucleotide sequence ID" value="NZ_FNQN01000006.1"/>
</dbReference>
<keyword evidence="3" id="KW-1003">Cell membrane</keyword>
<dbReference type="EMBL" id="FNQN01000006">
    <property type="protein sequence ID" value="SEA46108.1"/>
    <property type="molecule type" value="Genomic_DNA"/>
</dbReference>
<keyword evidence="11" id="KW-1185">Reference proteome</keyword>
<keyword evidence="4" id="KW-0997">Cell inner membrane</keyword>
<accession>A0A1H4BDN2</accession>
<evidence type="ECO:0000256" key="5">
    <source>
        <dbReference type="ARBA" id="ARBA00022692"/>
    </source>
</evidence>
<reference evidence="10 11" key="1">
    <citation type="submission" date="2016-10" db="EMBL/GenBank/DDBJ databases">
        <authorList>
            <person name="de Groot N.N."/>
        </authorList>
    </citation>
    <scope>NUCLEOTIDE SEQUENCE [LARGE SCALE GENOMIC DNA]</scope>
    <source>
        <strain evidence="10 11">DSM 7343</strain>
    </source>
</reference>
<dbReference type="STRING" id="37625.SAMN05660420_02147"/>
<evidence type="ECO:0000256" key="4">
    <source>
        <dbReference type="ARBA" id="ARBA00022519"/>
    </source>
</evidence>
<evidence type="ECO:0000256" key="8">
    <source>
        <dbReference type="ARBA" id="ARBA00035655"/>
    </source>
</evidence>
<evidence type="ECO:0000256" key="2">
    <source>
        <dbReference type="ARBA" id="ARBA00022448"/>
    </source>
</evidence>
<evidence type="ECO:0000256" key="9">
    <source>
        <dbReference type="SAM" id="Phobius"/>
    </source>
</evidence>
<feature type="transmembrane region" description="Helical" evidence="9">
    <location>
        <begin position="77"/>
        <end position="95"/>
    </location>
</feature>
<feature type="transmembrane region" description="Helical" evidence="9">
    <location>
        <begin position="116"/>
        <end position="134"/>
    </location>
</feature>
<protein>
    <submittedName>
        <fullName evidence="10">Uncharacterized protein</fullName>
    </submittedName>
</protein>
<proteinExistence type="inferred from homology"/>
<evidence type="ECO:0000256" key="1">
    <source>
        <dbReference type="ARBA" id="ARBA00004429"/>
    </source>
</evidence>
<dbReference type="PANTHER" id="PTHR30574">
    <property type="entry name" value="INNER MEMBRANE PROTEIN YEDE"/>
    <property type="match status" value="1"/>
</dbReference>
<keyword evidence="7 9" id="KW-0472">Membrane</keyword>
<organism evidence="10 11">
    <name type="scientific">Desulfuromusa kysingii</name>
    <dbReference type="NCBI Taxonomy" id="37625"/>
    <lineage>
        <taxon>Bacteria</taxon>
        <taxon>Pseudomonadati</taxon>
        <taxon>Thermodesulfobacteriota</taxon>
        <taxon>Desulfuromonadia</taxon>
        <taxon>Desulfuromonadales</taxon>
        <taxon>Geopsychrobacteraceae</taxon>
        <taxon>Desulfuromusa</taxon>
    </lineage>
</organism>
<keyword evidence="5 9" id="KW-0812">Transmembrane</keyword>
<evidence type="ECO:0000313" key="10">
    <source>
        <dbReference type="EMBL" id="SEA46108.1"/>
    </source>
</evidence>
<sequence length="184" mass="19645">MNISFFASRWSPYIAGAFVGVLAVLSVLVTTVILDKPKYIGASTTFVRAVGFVEQVVSSEHVAENAYFMSKKIKVDWQMLFVVGIFAGSLISSRMGKTAKIEMVPPIWRERFGPSIVVRGVGAFIGGIILMFGARMAGGCPSGHGMSGNMQLAVSGLLALGFFLLGAIITARIVYGSGGRSWNK</sequence>
<dbReference type="Proteomes" id="UP000199409">
    <property type="component" value="Unassembled WGS sequence"/>
</dbReference>
<name>A0A1H4BDN2_9BACT</name>
<evidence type="ECO:0000256" key="6">
    <source>
        <dbReference type="ARBA" id="ARBA00022989"/>
    </source>
</evidence>
<evidence type="ECO:0000256" key="3">
    <source>
        <dbReference type="ARBA" id="ARBA00022475"/>
    </source>
</evidence>
<dbReference type="PANTHER" id="PTHR30574:SF1">
    <property type="entry name" value="SULPHUR TRANSPORT DOMAIN-CONTAINING PROTEIN"/>
    <property type="match status" value="1"/>
</dbReference>
<dbReference type="AlphaFoldDB" id="A0A1H4BDN2"/>
<dbReference type="GO" id="GO:0005886">
    <property type="term" value="C:plasma membrane"/>
    <property type="evidence" value="ECO:0007669"/>
    <property type="project" value="UniProtKB-SubCell"/>
</dbReference>
<gene>
    <name evidence="10" type="ORF">SAMN05660420_02147</name>
</gene>
<keyword evidence="6 9" id="KW-1133">Transmembrane helix</keyword>
<comment type="similarity">
    <text evidence="8">Belongs to the TsuA/YedE (TC 9.B.102) family.</text>
</comment>
<dbReference type="Pfam" id="PF04143">
    <property type="entry name" value="Sulf_transp"/>
    <property type="match status" value="1"/>
</dbReference>
<feature type="transmembrane region" description="Helical" evidence="9">
    <location>
        <begin position="12"/>
        <end position="34"/>
    </location>
</feature>
<dbReference type="InterPro" id="IPR007272">
    <property type="entry name" value="Sulf_transp_TsuA/YedE"/>
</dbReference>
<keyword evidence="2" id="KW-0813">Transport</keyword>
<evidence type="ECO:0000313" key="11">
    <source>
        <dbReference type="Proteomes" id="UP000199409"/>
    </source>
</evidence>
<dbReference type="OrthoDB" id="9814020at2"/>
<evidence type="ECO:0000256" key="7">
    <source>
        <dbReference type="ARBA" id="ARBA00023136"/>
    </source>
</evidence>
<comment type="subcellular location">
    <subcellularLocation>
        <location evidence="1">Cell inner membrane</location>
        <topology evidence="1">Multi-pass membrane protein</topology>
    </subcellularLocation>
</comment>